<dbReference type="EMBL" id="PYGD01000002">
    <property type="protein sequence ID" value="PSK93400.1"/>
    <property type="molecule type" value="Genomic_DNA"/>
</dbReference>
<evidence type="ECO:0000259" key="1">
    <source>
        <dbReference type="Pfam" id="PF18962"/>
    </source>
</evidence>
<sequence>MKNKLFRYLLPGILLGGYILPAYSQSALPYVFASGGGTAAVAGGNVVDFTVGETFIATVGSSPQATQGFQQPSTSGSPLGVQLLGFTGTAKKDYNFLTWHTAFEKNNDRFVLERSADGVDFTPVATVYSKASGGYSTTELLYTYTDRAMTAPVNYYRLKQADRDGAYTYSAVVRLERNNVEGSLFVTPNPTRDKAVLSVAGAVAQARIQLADITGRILLTAPVTASETVIDLGAYVPGIYFVRYEDGQHVESVKVVKQ</sequence>
<dbReference type="InterPro" id="IPR026444">
    <property type="entry name" value="Secre_tail"/>
</dbReference>
<dbReference type="RefSeq" id="WP_181358400.1">
    <property type="nucleotide sequence ID" value="NZ_PYGD01000002.1"/>
</dbReference>
<organism evidence="2 3">
    <name type="scientific">Taibaiella chishuiensis</name>
    <dbReference type="NCBI Taxonomy" id="1434707"/>
    <lineage>
        <taxon>Bacteria</taxon>
        <taxon>Pseudomonadati</taxon>
        <taxon>Bacteroidota</taxon>
        <taxon>Chitinophagia</taxon>
        <taxon>Chitinophagales</taxon>
        <taxon>Chitinophagaceae</taxon>
        <taxon>Taibaiella</taxon>
    </lineage>
</organism>
<gene>
    <name evidence="2" type="ORF">B0I18_102370</name>
</gene>
<keyword evidence="3" id="KW-1185">Reference proteome</keyword>
<dbReference type="Pfam" id="PF18962">
    <property type="entry name" value="Por_Secre_tail"/>
    <property type="match status" value="1"/>
</dbReference>
<dbReference type="AlphaFoldDB" id="A0A2P8D844"/>
<dbReference type="Proteomes" id="UP000240572">
    <property type="component" value="Unassembled WGS sequence"/>
</dbReference>
<name>A0A2P8D844_9BACT</name>
<comment type="caution">
    <text evidence="2">The sequence shown here is derived from an EMBL/GenBank/DDBJ whole genome shotgun (WGS) entry which is preliminary data.</text>
</comment>
<dbReference type="NCBIfam" id="TIGR04183">
    <property type="entry name" value="Por_Secre_tail"/>
    <property type="match status" value="1"/>
</dbReference>
<protein>
    <submittedName>
        <fullName evidence="2">Putative secreted protein (Por secretion system target)</fullName>
    </submittedName>
</protein>
<accession>A0A2P8D844</accession>
<evidence type="ECO:0000313" key="3">
    <source>
        <dbReference type="Proteomes" id="UP000240572"/>
    </source>
</evidence>
<feature type="domain" description="Secretion system C-terminal sorting" evidence="1">
    <location>
        <begin position="188"/>
        <end position="255"/>
    </location>
</feature>
<proteinExistence type="predicted"/>
<reference evidence="2 3" key="1">
    <citation type="submission" date="2018-03" db="EMBL/GenBank/DDBJ databases">
        <title>Genomic Encyclopedia of Type Strains, Phase III (KMG-III): the genomes of soil and plant-associated and newly described type strains.</title>
        <authorList>
            <person name="Whitman W."/>
        </authorList>
    </citation>
    <scope>NUCLEOTIDE SEQUENCE [LARGE SCALE GENOMIC DNA]</scope>
    <source>
        <strain evidence="2 3">CGMCC 1.12700</strain>
    </source>
</reference>
<evidence type="ECO:0000313" key="2">
    <source>
        <dbReference type="EMBL" id="PSK93400.1"/>
    </source>
</evidence>